<dbReference type="GO" id="GO:0046872">
    <property type="term" value="F:metal ion binding"/>
    <property type="evidence" value="ECO:0007669"/>
    <property type="project" value="UniProtKB-KW"/>
</dbReference>
<dbReference type="AlphaFoldDB" id="Q2FTD6"/>
<keyword evidence="2" id="KW-1277">Toxin-antitoxin system</keyword>
<evidence type="ECO:0000256" key="4">
    <source>
        <dbReference type="ARBA" id="ARBA00022695"/>
    </source>
</evidence>
<accession>Q2FTD6</accession>
<feature type="domain" description="Polymerase nucleotidyl transferase" evidence="13">
    <location>
        <begin position="24"/>
        <end position="106"/>
    </location>
</feature>
<dbReference type="EC" id="2.7.7.108" evidence="9"/>
<evidence type="ECO:0000259" key="13">
    <source>
        <dbReference type="Pfam" id="PF01909"/>
    </source>
</evidence>
<evidence type="ECO:0000256" key="1">
    <source>
        <dbReference type="ARBA" id="ARBA00001946"/>
    </source>
</evidence>
<dbReference type="GO" id="GO:0070733">
    <property type="term" value="F:AMPylase activity"/>
    <property type="evidence" value="ECO:0007669"/>
    <property type="project" value="UniProtKB-EC"/>
</dbReference>
<evidence type="ECO:0000256" key="8">
    <source>
        <dbReference type="ARBA" id="ARBA00022842"/>
    </source>
</evidence>
<comment type="catalytic activity">
    <reaction evidence="12">
        <text>L-tyrosyl-[protein] + ATP = O-(5'-adenylyl)-L-tyrosyl-[protein] + diphosphate</text>
        <dbReference type="Rhea" id="RHEA:54288"/>
        <dbReference type="Rhea" id="RHEA-COMP:10136"/>
        <dbReference type="Rhea" id="RHEA-COMP:13846"/>
        <dbReference type="ChEBI" id="CHEBI:30616"/>
        <dbReference type="ChEBI" id="CHEBI:33019"/>
        <dbReference type="ChEBI" id="CHEBI:46858"/>
        <dbReference type="ChEBI" id="CHEBI:83624"/>
        <dbReference type="EC" id="2.7.7.108"/>
    </reaction>
</comment>
<dbReference type="Gene3D" id="3.30.460.10">
    <property type="entry name" value="Beta Polymerase, domain 2"/>
    <property type="match status" value="1"/>
</dbReference>
<keyword evidence="5" id="KW-0479">Metal-binding</keyword>
<dbReference type="KEGG" id="mhu:Mhun_2714"/>
<comment type="cofactor">
    <cofactor evidence="1">
        <name>Mg(2+)</name>
        <dbReference type="ChEBI" id="CHEBI:18420"/>
    </cofactor>
</comment>
<gene>
    <name evidence="14" type="ordered locus">Mhun_2714</name>
</gene>
<keyword evidence="15" id="KW-1185">Reference proteome</keyword>
<keyword evidence="7" id="KW-0067">ATP-binding</keyword>
<dbReference type="InParanoid" id="Q2FTD6"/>
<dbReference type="SUPFAM" id="SSF81301">
    <property type="entry name" value="Nucleotidyltransferase"/>
    <property type="match status" value="1"/>
</dbReference>
<keyword evidence="3" id="KW-0808">Transferase</keyword>
<comment type="catalytic activity">
    <reaction evidence="11">
        <text>O-(5'-adenylyl)-L-tyrosyl-[protein] + ATP = O-[5'-(adenylyl-(5'-&gt;3')-adenylyl)]-L-tyrosyl-[protein] + diphosphate</text>
        <dbReference type="Rhea" id="RHEA:66528"/>
        <dbReference type="Rhea" id="RHEA-COMP:13846"/>
        <dbReference type="Rhea" id="RHEA-COMP:17046"/>
        <dbReference type="ChEBI" id="CHEBI:30616"/>
        <dbReference type="ChEBI" id="CHEBI:33019"/>
        <dbReference type="ChEBI" id="CHEBI:83624"/>
        <dbReference type="ChEBI" id="CHEBI:167160"/>
    </reaction>
</comment>
<evidence type="ECO:0000256" key="11">
    <source>
        <dbReference type="ARBA" id="ARBA00047518"/>
    </source>
</evidence>
<evidence type="ECO:0000256" key="5">
    <source>
        <dbReference type="ARBA" id="ARBA00022723"/>
    </source>
</evidence>
<evidence type="ECO:0000256" key="7">
    <source>
        <dbReference type="ARBA" id="ARBA00022840"/>
    </source>
</evidence>
<dbReference type="Proteomes" id="UP000001941">
    <property type="component" value="Chromosome"/>
</dbReference>
<dbReference type="EMBL" id="CP000254">
    <property type="protein sequence ID" value="ABD42409.1"/>
    <property type="molecule type" value="Genomic_DNA"/>
</dbReference>
<keyword evidence="8" id="KW-0460">Magnesium</keyword>
<keyword evidence="4" id="KW-0548">Nucleotidyltransferase</keyword>
<dbReference type="GO" id="GO:0005524">
    <property type="term" value="F:ATP binding"/>
    <property type="evidence" value="ECO:0007669"/>
    <property type="project" value="UniProtKB-KW"/>
</dbReference>
<evidence type="ECO:0000256" key="6">
    <source>
        <dbReference type="ARBA" id="ARBA00022741"/>
    </source>
</evidence>
<evidence type="ECO:0000256" key="10">
    <source>
        <dbReference type="ARBA" id="ARBA00038276"/>
    </source>
</evidence>
<dbReference type="EnsemblBacteria" id="ABD42409">
    <property type="protein sequence ID" value="ABD42409"/>
    <property type="gene ID" value="Mhun_2714"/>
</dbReference>
<proteinExistence type="inferred from homology"/>
<comment type="similarity">
    <text evidence="10">Belongs to the MntA antitoxin family.</text>
</comment>
<dbReference type="InterPro" id="IPR052038">
    <property type="entry name" value="Type-VII_TA_antitoxin"/>
</dbReference>
<reference evidence="15" key="1">
    <citation type="journal article" date="2016" name="Stand. Genomic Sci.">
        <title>Complete genome sequence of Methanospirillum hungatei type strain JF1.</title>
        <authorList>
            <person name="Gunsalus R.P."/>
            <person name="Cook L.E."/>
            <person name="Crable B."/>
            <person name="Rohlin L."/>
            <person name="McDonald E."/>
            <person name="Mouttaki H."/>
            <person name="Sieber J.R."/>
            <person name="Poweleit N."/>
            <person name="Zhou H."/>
            <person name="Lapidus A.L."/>
            <person name="Daligault H.E."/>
            <person name="Land M."/>
            <person name="Gilna P."/>
            <person name="Ivanova N."/>
            <person name="Kyrpides N."/>
            <person name="Culley D.E."/>
            <person name="McInerney M.J."/>
        </authorList>
    </citation>
    <scope>NUCLEOTIDE SEQUENCE [LARGE SCALE GENOMIC DNA]</scope>
    <source>
        <strain evidence="15">ATCC 27890 / DSM 864 / NBRC 100397 / JF-1</strain>
    </source>
</reference>
<dbReference type="InterPro" id="IPR043519">
    <property type="entry name" value="NT_sf"/>
</dbReference>
<sequence length="110" mass="12189">MNKVQVNILVDQPPLNKDLILKTIRELSPEFRTVYKVKRLGLFGSYASGSAHEHSDIDILAEFEPGADIWDLSGLKIKLESIFGVSVDVTTVSALKPEMRDSILANIAYS</sequence>
<evidence type="ECO:0000313" key="14">
    <source>
        <dbReference type="EMBL" id="ABD42409.1"/>
    </source>
</evidence>
<evidence type="ECO:0000256" key="2">
    <source>
        <dbReference type="ARBA" id="ARBA00022649"/>
    </source>
</evidence>
<organism evidence="14 15">
    <name type="scientific">Methanospirillum hungatei JF-1 (strain ATCC 27890 / DSM 864 / NBRC 100397 / JF-1)</name>
    <dbReference type="NCBI Taxonomy" id="323259"/>
    <lineage>
        <taxon>Archaea</taxon>
        <taxon>Methanobacteriati</taxon>
        <taxon>Methanobacteriota</taxon>
        <taxon>Stenosarchaea group</taxon>
        <taxon>Methanomicrobia</taxon>
        <taxon>Methanomicrobiales</taxon>
        <taxon>Methanospirillaceae</taxon>
        <taxon>Methanospirillum</taxon>
    </lineage>
</organism>
<evidence type="ECO:0000256" key="9">
    <source>
        <dbReference type="ARBA" id="ARBA00034531"/>
    </source>
</evidence>
<evidence type="ECO:0000313" key="15">
    <source>
        <dbReference type="Proteomes" id="UP000001941"/>
    </source>
</evidence>
<evidence type="ECO:0000256" key="12">
    <source>
        <dbReference type="ARBA" id="ARBA00048696"/>
    </source>
</evidence>
<keyword evidence="6" id="KW-0547">Nucleotide-binding</keyword>
<evidence type="ECO:0000256" key="3">
    <source>
        <dbReference type="ARBA" id="ARBA00022679"/>
    </source>
</evidence>
<dbReference type="InterPro" id="IPR002934">
    <property type="entry name" value="Polymerase_NTP_transf_dom"/>
</dbReference>
<dbReference type="HOGENOM" id="CLU_130257_10_3_2"/>
<protein>
    <recommendedName>
        <fullName evidence="9">protein adenylyltransferase</fullName>
        <ecNumber evidence="9">2.7.7.108</ecNumber>
    </recommendedName>
</protein>
<dbReference type="Pfam" id="PF01909">
    <property type="entry name" value="NTP_transf_2"/>
    <property type="match status" value="1"/>
</dbReference>
<dbReference type="PANTHER" id="PTHR33571:SF12">
    <property type="entry name" value="BSL3053 PROTEIN"/>
    <property type="match status" value="1"/>
</dbReference>
<name>Q2FTD6_METHJ</name>
<dbReference type="PANTHER" id="PTHR33571">
    <property type="entry name" value="SSL8005 PROTEIN"/>
    <property type="match status" value="1"/>
</dbReference>
<dbReference type="eggNOG" id="arCOG01206">
    <property type="taxonomic scope" value="Archaea"/>
</dbReference>
<dbReference type="CDD" id="cd05403">
    <property type="entry name" value="NT_KNTase_like"/>
    <property type="match status" value="1"/>
</dbReference>
<dbReference type="STRING" id="323259.Mhun_2714"/>